<evidence type="ECO:0000256" key="32">
    <source>
        <dbReference type="ARBA" id="ARBA00049475"/>
    </source>
</evidence>
<evidence type="ECO:0000256" key="23">
    <source>
        <dbReference type="ARBA" id="ARBA00047855"/>
    </source>
</evidence>
<evidence type="ECO:0000256" key="21">
    <source>
        <dbReference type="ARBA" id="ARBA00047426"/>
    </source>
</evidence>
<dbReference type="EMBL" id="ABJB011114616">
    <property type="status" value="NOT_ANNOTATED_CDS"/>
    <property type="molecule type" value="Genomic_DNA"/>
</dbReference>
<dbReference type="GO" id="GO:0005789">
    <property type="term" value="C:endoplasmic reticulum membrane"/>
    <property type="evidence" value="ECO:0007669"/>
    <property type="project" value="UniProtKB-SubCell"/>
</dbReference>
<evidence type="ECO:0000313" key="36">
    <source>
        <dbReference type="EnsemblMetazoa" id="ISCW011031-PA"/>
    </source>
</evidence>
<dbReference type="EMBL" id="ABJB010691863">
    <property type="status" value="NOT_ANNOTATED_CDS"/>
    <property type="molecule type" value="Genomic_DNA"/>
</dbReference>
<keyword evidence="13" id="KW-1133">Transmembrane helix</keyword>
<dbReference type="PRINTS" id="PR00370">
    <property type="entry name" value="FMOXYGENASE"/>
</dbReference>
<dbReference type="FunFam" id="3.50.50.60:FF:000159">
    <property type="entry name" value="Dimethylaniline monooxygenase [N-oxide-forming]"/>
    <property type="match status" value="1"/>
</dbReference>
<evidence type="ECO:0000256" key="8">
    <source>
        <dbReference type="ARBA" id="ARBA00022692"/>
    </source>
</evidence>
<dbReference type="PIRSF" id="PIRSF000332">
    <property type="entry name" value="FMO"/>
    <property type="match status" value="1"/>
</dbReference>
<evidence type="ECO:0000256" key="1">
    <source>
        <dbReference type="ARBA" id="ARBA00001974"/>
    </source>
</evidence>
<comment type="function">
    <text evidence="18">Acts as a Baeyer-Villiger monooxygenase on a broad range of substrates. Catalyzes the insertion of an oxygen atom into a carbon-carbon bond adjacent to a carbonyl, which converts ketones to esters. Active on diverse carbonyl compounds, whereas soft nucleophiles are mostly non- or poorly reactive. In contrast with other forms of FMO it is non- or poorly active on 'classical' substrates such as drugs, pesticides, and dietary components containing soft nucleophilic heteroatoms. Able to oxidize drug molecules bearing a carbonyl group on an aliphatic chain, such as nabumetone and pentoxifylline. Also, in the absence of substrates, shows slow but yet significant NADPH oxidase activity. Acts as a positive modulator of cholesterol biosynthesis as well as glucose homeostasis, promoting metabolic aging via pleiotropic effects.</text>
</comment>
<dbReference type="PANTHER" id="PTHR23023">
    <property type="entry name" value="DIMETHYLANILINE MONOOXYGENASE"/>
    <property type="match status" value="1"/>
</dbReference>
<dbReference type="FunCoup" id="B7Q7K4">
    <property type="interactions" value="206"/>
</dbReference>
<evidence type="ECO:0007829" key="38">
    <source>
        <dbReference type="PeptideAtlas" id="B7Q7K4"/>
    </source>
</evidence>
<comment type="catalytic activity">
    <reaction evidence="24">
        <text>NADPH + O2 + H(+) = H2O2 + NADP(+)</text>
        <dbReference type="Rhea" id="RHEA:11260"/>
        <dbReference type="ChEBI" id="CHEBI:15378"/>
        <dbReference type="ChEBI" id="CHEBI:15379"/>
        <dbReference type="ChEBI" id="CHEBI:16240"/>
        <dbReference type="ChEBI" id="CHEBI:57783"/>
        <dbReference type="ChEBI" id="CHEBI:58349"/>
        <dbReference type="EC" id="1.6.3.1"/>
    </reaction>
    <physiologicalReaction direction="left-to-right" evidence="24">
        <dbReference type="Rhea" id="RHEA:11261"/>
    </physiologicalReaction>
</comment>
<dbReference type="EnsemblMetazoa" id="ISCW011031-RA">
    <property type="protein sequence ID" value="ISCW011031-PA"/>
    <property type="gene ID" value="ISCW011031"/>
</dbReference>
<evidence type="ECO:0000256" key="30">
    <source>
        <dbReference type="ARBA" id="ARBA00048990"/>
    </source>
</evidence>
<dbReference type="EMBL" id="ABJB010140078">
    <property type="status" value="NOT_ANNOTATED_CDS"/>
    <property type="molecule type" value="Genomic_DNA"/>
</dbReference>
<evidence type="ECO:0000256" key="9">
    <source>
        <dbReference type="ARBA" id="ARBA00022824"/>
    </source>
</evidence>
<dbReference type="VEuPathDB" id="VectorBase:ISCI014678"/>
<dbReference type="InParanoid" id="B7Q7K4"/>
<keyword evidence="12 33" id="KW-0521">NADP</keyword>
<comment type="catalytic activity">
    <reaction evidence="31">
        <text>N,N-dimethylaniline + NADPH + O2 + H(+) = N,N-dimethylaniline N-oxide + NADP(+) + H2O</text>
        <dbReference type="Rhea" id="RHEA:24468"/>
        <dbReference type="ChEBI" id="CHEBI:15377"/>
        <dbReference type="ChEBI" id="CHEBI:15378"/>
        <dbReference type="ChEBI" id="CHEBI:15379"/>
        <dbReference type="ChEBI" id="CHEBI:16269"/>
        <dbReference type="ChEBI" id="CHEBI:17735"/>
        <dbReference type="ChEBI" id="CHEBI:57783"/>
        <dbReference type="ChEBI" id="CHEBI:58349"/>
        <dbReference type="EC" id="1.14.13.8"/>
    </reaction>
    <physiologicalReaction direction="left-to-right" evidence="31">
        <dbReference type="Rhea" id="RHEA:24469"/>
    </physiologicalReaction>
</comment>
<accession>B7Q7K4</accession>
<keyword evidence="14 33" id="KW-0560">Oxidoreductase</keyword>
<keyword evidence="17 33" id="KW-0472">Membrane</keyword>
<dbReference type="AlphaFoldDB" id="B7Q7K4"/>
<keyword evidence="11" id="KW-0492">Microsome</keyword>
<evidence type="ECO:0000256" key="20">
    <source>
        <dbReference type="ARBA" id="ARBA00047338"/>
    </source>
</evidence>
<keyword evidence="9 33" id="KW-0256">Endoplasmic reticulum</keyword>
<evidence type="ECO:0000256" key="22">
    <source>
        <dbReference type="ARBA" id="ARBA00047574"/>
    </source>
</evidence>
<dbReference type="EMBL" id="DS876175">
    <property type="protein sequence ID" value="EEC14826.1"/>
    <property type="molecule type" value="Genomic_DNA"/>
</dbReference>
<keyword evidence="6" id="KW-0597">Phosphoprotein</keyword>
<keyword evidence="15 33" id="KW-0503">Monooxygenase</keyword>
<dbReference type="SUPFAM" id="SSF51905">
    <property type="entry name" value="FAD/NAD(P)-binding domain"/>
    <property type="match status" value="2"/>
</dbReference>
<evidence type="ECO:0000256" key="29">
    <source>
        <dbReference type="ARBA" id="ARBA00048989"/>
    </source>
</evidence>
<comment type="subcellular location">
    <subcellularLocation>
        <location evidence="2">Endoplasmic reticulum membrane</location>
        <topology evidence="2">Single-pass membrane protein</topology>
    </subcellularLocation>
    <subcellularLocation>
        <location evidence="3">Microsome membrane</location>
    </subcellularLocation>
</comment>
<keyword evidence="16" id="KW-0443">Lipid metabolism</keyword>
<proteinExistence type="evidence at protein level"/>
<evidence type="ECO:0000256" key="25">
    <source>
        <dbReference type="ARBA" id="ARBA00047977"/>
    </source>
</evidence>
<comment type="catalytic activity">
    <reaction evidence="28">
        <text>octan-3-one + NADPH + O2 + H(+) = ethyl hexanoate + NADP(+) + H2O</text>
        <dbReference type="Rhea" id="RHEA:54856"/>
        <dbReference type="ChEBI" id="CHEBI:15377"/>
        <dbReference type="ChEBI" id="CHEBI:15378"/>
        <dbReference type="ChEBI" id="CHEBI:15379"/>
        <dbReference type="ChEBI" id="CHEBI:57783"/>
        <dbReference type="ChEBI" id="CHEBI:58349"/>
        <dbReference type="ChEBI" id="CHEBI:80946"/>
        <dbReference type="ChEBI" id="CHEBI:86055"/>
    </reaction>
    <physiologicalReaction direction="left-to-right" evidence="28">
        <dbReference type="Rhea" id="RHEA:54857"/>
    </physiologicalReaction>
</comment>
<reference evidence="35 37" key="1">
    <citation type="submission" date="2008-03" db="EMBL/GenBank/DDBJ databases">
        <title>Annotation of Ixodes scapularis.</title>
        <authorList>
            <consortium name="Ixodes scapularis Genome Project Consortium"/>
            <person name="Caler E."/>
            <person name="Hannick L.I."/>
            <person name="Bidwell S."/>
            <person name="Joardar V."/>
            <person name="Thiagarajan M."/>
            <person name="Amedeo P."/>
            <person name="Galinsky K.J."/>
            <person name="Schobel S."/>
            <person name="Inman J."/>
            <person name="Hostetler J."/>
            <person name="Miller J."/>
            <person name="Hammond M."/>
            <person name="Megy K."/>
            <person name="Lawson D."/>
            <person name="Kodira C."/>
            <person name="Sutton G."/>
            <person name="Meyer J."/>
            <person name="Hill C.A."/>
            <person name="Birren B."/>
            <person name="Nene V."/>
            <person name="Collins F."/>
            <person name="Alarcon-Chaidez F."/>
            <person name="Wikel S."/>
            <person name="Strausberg R."/>
        </authorList>
    </citation>
    <scope>NUCLEOTIDE SEQUENCE [LARGE SCALE GENOMIC DNA]</scope>
    <source>
        <strain evidence="37">Wikel</strain>
        <strain evidence="35">Wikel colony</strain>
    </source>
</reference>
<comment type="catalytic activity">
    <reaction evidence="21">
        <text>hexan-3-one + NADPH + O2 + H(+) = propyl propanoate + NADP(+) + H2O</text>
        <dbReference type="Rhea" id="RHEA:54848"/>
        <dbReference type="ChEBI" id="CHEBI:15377"/>
        <dbReference type="ChEBI" id="CHEBI:15378"/>
        <dbReference type="ChEBI" id="CHEBI:15379"/>
        <dbReference type="ChEBI" id="CHEBI:57783"/>
        <dbReference type="ChEBI" id="CHEBI:58349"/>
        <dbReference type="ChEBI" id="CHEBI:89828"/>
        <dbReference type="ChEBI" id="CHEBI:89891"/>
    </reaction>
    <physiologicalReaction direction="left-to-right" evidence="21">
        <dbReference type="Rhea" id="RHEA:54849"/>
    </physiologicalReaction>
</comment>
<dbReference type="GO" id="GO:0050661">
    <property type="term" value="F:NADP binding"/>
    <property type="evidence" value="ECO:0007669"/>
    <property type="project" value="InterPro"/>
</dbReference>
<evidence type="ECO:0000256" key="19">
    <source>
        <dbReference type="ARBA" id="ARBA00045957"/>
    </source>
</evidence>
<evidence type="ECO:0000256" key="13">
    <source>
        <dbReference type="ARBA" id="ARBA00022989"/>
    </source>
</evidence>
<dbReference type="Pfam" id="PF00743">
    <property type="entry name" value="FMO-like"/>
    <property type="match status" value="1"/>
</dbReference>
<keyword evidence="38" id="KW-1267">Proteomics identification</keyword>
<evidence type="ECO:0000256" key="28">
    <source>
        <dbReference type="ARBA" id="ARBA00048459"/>
    </source>
</evidence>
<evidence type="ECO:0000256" key="5">
    <source>
        <dbReference type="ARBA" id="ARBA00022481"/>
    </source>
</evidence>
<keyword evidence="7 33" id="KW-0285">Flavoprotein</keyword>
<evidence type="ECO:0000256" key="3">
    <source>
        <dbReference type="ARBA" id="ARBA00004524"/>
    </source>
</evidence>
<evidence type="ECO:0000256" key="34">
    <source>
        <dbReference type="RuleBase" id="RU361177"/>
    </source>
</evidence>
<dbReference type="Proteomes" id="UP000001555">
    <property type="component" value="Unassembled WGS sequence"/>
</dbReference>
<evidence type="ECO:0000256" key="11">
    <source>
        <dbReference type="ARBA" id="ARBA00022848"/>
    </source>
</evidence>
<evidence type="ECO:0000313" key="35">
    <source>
        <dbReference type="EMBL" id="EEC14826.1"/>
    </source>
</evidence>
<organism>
    <name type="scientific">Ixodes scapularis</name>
    <name type="common">Black-legged tick</name>
    <name type="synonym">Deer tick</name>
    <dbReference type="NCBI Taxonomy" id="6945"/>
    <lineage>
        <taxon>Eukaryota</taxon>
        <taxon>Metazoa</taxon>
        <taxon>Ecdysozoa</taxon>
        <taxon>Arthropoda</taxon>
        <taxon>Chelicerata</taxon>
        <taxon>Arachnida</taxon>
        <taxon>Acari</taxon>
        <taxon>Parasitiformes</taxon>
        <taxon>Ixodida</taxon>
        <taxon>Ixodoidea</taxon>
        <taxon>Ixodidae</taxon>
        <taxon>Ixodinae</taxon>
        <taxon>Ixodes</taxon>
    </lineage>
</organism>
<evidence type="ECO:0000256" key="26">
    <source>
        <dbReference type="ARBA" id="ARBA00048041"/>
    </source>
</evidence>
<comment type="catalytic activity">
    <reaction evidence="22">
        <text>heptan-2-one + NADPH + O2 + H(+) = pentyl acetate + NADP(+) + H2O</text>
        <dbReference type="Rhea" id="RHEA:54836"/>
        <dbReference type="ChEBI" id="CHEBI:5672"/>
        <dbReference type="ChEBI" id="CHEBI:15377"/>
        <dbReference type="ChEBI" id="CHEBI:15378"/>
        <dbReference type="ChEBI" id="CHEBI:15379"/>
        <dbReference type="ChEBI" id="CHEBI:57783"/>
        <dbReference type="ChEBI" id="CHEBI:58349"/>
        <dbReference type="ChEBI" id="CHEBI:87362"/>
    </reaction>
    <physiologicalReaction direction="left-to-right" evidence="22">
        <dbReference type="Rhea" id="RHEA:54837"/>
    </physiologicalReaction>
</comment>
<evidence type="ECO:0000256" key="10">
    <source>
        <dbReference type="ARBA" id="ARBA00022827"/>
    </source>
</evidence>
<keyword evidence="10 33" id="KW-0274">FAD</keyword>
<evidence type="ECO:0000313" key="37">
    <source>
        <dbReference type="Proteomes" id="UP000001555"/>
    </source>
</evidence>
<evidence type="ECO:0000256" key="2">
    <source>
        <dbReference type="ARBA" id="ARBA00004389"/>
    </source>
</evidence>
<dbReference type="InterPro" id="IPR020946">
    <property type="entry name" value="Flavin_mOase-like"/>
</dbReference>
<dbReference type="GO" id="GO:0034899">
    <property type="term" value="F:trimethylamine monooxygenase activity"/>
    <property type="evidence" value="ECO:0007669"/>
    <property type="project" value="UniProtKB-EC"/>
</dbReference>
<dbReference type="GO" id="GO:0004497">
    <property type="term" value="F:monooxygenase activity"/>
    <property type="evidence" value="ECO:0000318"/>
    <property type="project" value="GO_Central"/>
</dbReference>
<comment type="catalytic activity">
    <reaction evidence="27">
        <text>trimethylamine + NADPH + O2 = trimethylamine N-oxide + NADP(+) + H2O</text>
        <dbReference type="Rhea" id="RHEA:31979"/>
        <dbReference type="ChEBI" id="CHEBI:15377"/>
        <dbReference type="ChEBI" id="CHEBI:15379"/>
        <dbReference type="ChEBI" id="CHEBI:15724"/>
        <dbReference type="ChEBI" id="CHEBI:57783"/>
        <dbReference type="ChEBI" id="CHEBI:58349"/>
        <dbReference type="ChEBI" id="CHEBI:58389"/>
        <dbReference type="EC" id="1.14.13.148"/>
    </reaction>
    <physiologicalReaction direction="left-to-right" evidence="27">
        <dbReference type="Rhea" id="RHEA:31980"/>
    </physiologicalReaction>
</comment>
<dbReference type="EMBL" id="ABJB011063927">
    <property type="status" value="NOT_ANNOTATED_CDS"/>
    <property type="molecule type" value="Genomic_DNA"/>
</dbReference>
<dbReference type="GO" id="GO:0016174">
    <property type="term" value="F:NAD(P)H oxidase H2O2-forming activity"/>
    <property type="evidence" value="ECO:0007669"/>
    <property type="project" value="UniProtKB-EC"/>
</dbReference>
<comment type="catalytic activity">
    <reaction evidence="25">
        <text>hexan-3-one + NADPH + O2 + H(+) = ethyl butanoate + NADP(+) + H2O</text>
        <dbReference type="Rhea" id="RHEA:54844"/>
        <dbReference type="ChEBI" id="CHEBI:15377"/>
        <dbReference type="ChEBI" id="CHEBI:15378"/>
        <dbReference type="ChEBI" id="CHEBI:15379"/>
        <dbReference type="ChEBI" id="CHEBI:57783"/>
        <dbReference type="ChEBI" id="CHEBI:58349"/>
        <dbReference type="ChEBI" id="CHEBI:88764"/>
        <dbReference type="ChEBI" id="CHEBI:89891"/>
    </reaction>
    <physiologicalReaction direction="left-to-right" evidence="25">
        <dbReference type="Rhea" id="RHEA:54845"/>
    </physiologicalReaction>
</comment>
<dbReference type="OrthoDB" id="66881at2759"/>
<comment type="cofactor">
    <cofactor evidence="1 33 34">
        <name>FAD</name>
        <dbReference type="ChEBI" id="CHEBI:57692"/>
    </cofactor>
</comment>
<dbReference type="PRINTS" id="PR01125">
    <property type="entry name" value="FMOXYGENASE5"/>
</dbReference>
<comment type="similarity">
    <text evidence="4 33 34">Belongs to the FMO family.</text>
</comment>
<evidence type="ECO:0000256" key="16">
    <source>
        <dbReference type="ARBA" id="ARBA00023098"/>
    </source>
</evidence>
<gene>
    <name evidence="35" type="ORF">IscW_ISCW011031</name>
</gene>
<evidence type="ECO:0000256" key="12">
    <source>
        <dbReference type="ARBA" id="ARBA00022857"/>
    </source>
</evidence>
<comment type="catalytic activity">
    <reaction evidence="26">
        <text>hypotaurine + NADPH + O2 + H(+) = taurine + NADP(+) + H2O</text>
        <dbReference type="Rhea" id="RHEA:69819"/>
        <dbReference type="ChEBI" id="CHEBI:15377"/>
        <dbReference type="ChEBI" id="CHEBI:15378"/>
        <dbReference type="ChEBI" id="CHEBI:15379"/>
        <dbReference type="ChEBI" id="CHEBI:57783"/>
        <dbReference type="ChEBI" id="CHEBI:57853"/>
        <dbReference type="ChEBI" id="CHEBI:58349"/>
        <dbReference type="ChEBI" id="CHEBI:507393"/>
        <dbReference type="EC" id="1.14.13.8"/>
    </reaction>
    <physiologicalReaction direction="left-to-right" evidence="26">
        <dbReference type="Rhea" id="RHEA:69820"/>
    </physiologicalReaction>
</comment>
<comment type="catalytic activity">
    <reaction evidence="32">
        <text>octan-3-one + NADPH + O2 + H(+) = pentyl propanoate + NADP(+) + H2O</text>
        <dbReference type="Rhea" id="RHEA:54840"/>
        <dbReference type="ChEBI" id="CHEBI:15377"/>
        <dbReference type="ChEBI" id="CHEBI:15378"/>
        <dbReference type="ChEBI" id="CHEBI:15379"/>
        <dbReference type="ChEBI" id="CHEBI:57783"/>
        <dbReference type="ChEBI" id="CHEBI:58349"/>
        <dbReference type="ChEBI" id="CHEBI:80946"/>
        <dbReference type="ChEBI" id="CHEBI:87373"/>
    </reaction>
    <physiologicalReaction direction="left-to-right" evidence="32">
        <dbReference type="Rhea" id="RHEA:54841"/>
    </physiologicalReaction>
</comment>
<keyword evidence="8" id="KW-0812">Transmembrane</keyword>
<dbReference type="EC" id="1.-.-.-" evidence="34"/>
<dbReference type="VEuPathDB" id="VectorBase:ISCW011031"/>
<dbReference type="VEuPathDB" id="VectorBase:ISCP_006998"/>
<protein>
    <recommendedName>
        <fullName evidence="34">Flavin-containing monooxygenase</fullName>
        <ecNumber evidence="34">1.-.-.-</ecNumber>
    </recommendedName>
</protein>
<evidence type="ECO:0000256" key="14">
    <source>
        <dbReference type="ARBA" id="ARBA00023002"/>
    </source>
</evidence>
<evidence type="ECO:0000256" key="15">
    <source>
        <dbReference type="ARBA" id="ARBA00023033"/>
    </source>
</evidence>
<keyword evidence="37" id="KW-1185">Reference proteome</keyword>
<dbReference type="GO" id="GO:0050660">
    <property type="term" value="F:flavin adenine dinucleotide binding"/>
    <property type="evidence" value="ECO:0007669"/>
    <property type="project" value="InterPro"/>
</dbReference>
<dbReference type="GO" id="GO:0004499">
    <property type="term" value="F:N,N-dimethylaniline monooxygenase activity"/>
    <property type="evidence" value="ECO:0007669"/>
    <property type="project" value="UniProtKB-UniRule"/>
</dbReference>
<comment type="catalytic activity">
    <reaction evidence="20">
        <text>hypotaurine + NADH + O2 + H(+) = taurine + NAD(+) + H2O</text>
        <dbReference type="Rhea" id="RHEA:74111"/>
        <dbReference type="ChEBI" id="CHEBI:15377"/>
        <dbReference type="ChEBI" id="CHEBI:15378"/>
        <dbReference type="ChEBI" id="CHEBI:15379"/>
        <dbReference type="ChEBI" id="CHEBI:57540"/>
        <dbReference type="ChEBI" id="CHEBI:57853"/>
        <dbReference type="ChEBI" id="CHEBI:57945"/>
        <dbReference type="ChEBI" id="CHEBI:507393"/>
        <dbReference type="EC" id="1.14.13.8"/>
    </reaction>
    <physiologicalReaction direction="left-to-right" evidence="20">
        <dbReference type="Rhea" id="RHEA:74112"/>
    </physiologicalReaction>
</comment>
<evidence type="ECO:0000256" key="24">
    <source>
        <dbReference type="ARBA" id="ARBA00047864"/>
    </source>
</evidence>
<evidence type="ECO:0000256" key="7">
    <source>
        <dbReference type="ARBA" id="ARBA00022630"/>
    </source>
</evidence>
<comment type="catalytic activity">
    <reaction evidence="30">
        <text>heptan-4-one + NADPH + O2 + H(+) = propyl butanoate + NADP(+) + H2O</text>
        <dbReference type="Rhea" id="RHEA:54852"/>
        <dbReference type="ChEBI" id="CHEBI:15377"/>
        <dbReference type="ChEBI" id="CHEBI:15378"/>
        <dbReference type="ChEBI" id="CHEBI:15379"/>
        <dbReference type="ChEBI" id="CHEBI:57783"/>
        <dbReference type="ChEBI" id="CHEBI:58349"/>
        <dbReference type="ChEBI" id="CHEBI:89484"/>
        <dbReference type="ChEBI" id="CHEBI:89719"/>
    </reaction>
    <physiologicalReaction direction="left-to-right" evidence="30">
        <dbReference type="Rhea" id="RHEA:54853"/>
    </physiologicalReaction>
</comment>
<evidence type="ECO:0000256" key="6">
    <source>
        <dbReference type="ARBA" id="ARBA00022553"/>
    </source>
</evidence>
<evidence type="ECO:0000256" key="17">
    <source>
        <dbReference type="ARBA" id="ARBA00023136"/>
    </source>
</evidence>
<reference evidence="36" key="2">
    <citation type="submission" date="2020-05" db="UniProtKB">
        <authorList>
            <consortium name="EnsemblMetazoa"/>
        </authorList>
    </citation>
    <scope>IDENTIFICATION</scope>
    <source>
        <strain evidence="36">wikel</strain>
    </source>
</reference>
<name>B7Q7K4_IXOSC</name>
<dbReference type="GO" id="GO:0006629">
    <property type="term" value="P:lipid metabolic process"/>
    <property type="evidence" value="ECO:0007669"/>
    <property type="project" value="UniProtKB-KW"/>
</dbReference>
<evidence type="ECO:0000256" key="27">
    <source>
        <dbReference type="ARBA" id="ARBA00048088"/>
    </source>
</evidence>
<dbReference type="InterPro" id="IPR002257">
    <property type="entry name" value="Flavin_mOase_5"/>
</dbReference>
<sequence>MAHDGRNDEAKRRLVVVIGAGSSGLPSIKSCLEEDLDVICFERTEGLGGLWRYREVPLEGVGSVARNTVLNSSKEFSAYSDFPPGPEAPNYLHHAGMLEYLRLYSEKFRLEPHIRYNHLVTSIRETDDCRWTVRGTDTVSGTPFEATADAVMVCSGHHAVPKLPSFPGLDEFAGRVIHAHDYRRASAFEDRRVLVVGLGNSGGDIAAELSYVAAQVYVSTRRGTWVAPRLGPHGQPMDLTLCTRALNTARSLLPFDLTARAYEHRLNRHFDHKLYQLQPSHRALDQQPFVNDVLPARILTGTIQIRGNVSRFSKDSVEFEDGSRVAVDDVILATGYVKKYAFLPEDVAACITEGRVELFKFIFPAGRHRPPAMAFIGLVDPIGSFWPVAEMQARYVSRVFSGKLDLPDVERQAKEAAKRARRFATMFRTEDNKSVQVHWIAYMDELASLIGVKPNLSLMALKDPALFRRCFAGPCLSYQFRLEGPHAWAGARDAILGSPARVASPLTPQTAPEDSMVRRVATGALDVVASCGIMIALSYAISLAI</sequence>
<comment type="function">
    <text evidence="19">Broad spectrum monooxygenase that catalyzes the oxygenation of a wide variety of nitrogen- and sulfur-containing compounds including xenobiotics. Catalyzes the S-oxygenation of hypotaurine to produce taurine, an organic osmolyte involved in cell volume regulation as well as a variety of cytoprotective and developmental processes. In vitro, catalyzes the N-oxygenation of trimethylamine (TMA) to produce trimethylamine N-oxide (TMAO) and could therefore participate to the detoxification of this compound that is generated by the action of gut microbiota from dietary precursors such as choline, choline containing compounds, betaine or L-carnitine.</text>
</comment>
<evidence type="ECO:0000256" key="33">
    <source>
        <dbReference type="PIRNR" id="PIRNR000332"/>
    </source>
</evidence>
<dbReference type="InterPro" id="IPR050346">
    <property type="entry name" value="FMO-like"/>
</dbReference>
<dbReference type="PaxDb" id="6945-B7Q7K4"/>
<keyword evidence="5" id="KW-0488">Methylation</keyword>
<comment type="catalytic activity">
    <reaction evidence="23">
        <text>sulcatone + NADPH + O2 + H(+) = 4-methylpent-3-en-1-yl acetate + NADP(+) + H2O</text>
        <dbReference type="Rhea" id="RHEA:54864"/>
        <dbReference type="ChEBI" id="CHEBI:15377"/>
        <dbReference type="ChEBI" id="CHEBI:15378"/>
        <dbReference type="ChEBI" id="CHEBI:15379"/>
        <dbReference type="ChEBI" id="CHEBI:16310"/>
        <dbReference type="ChEBI" id="CHEBI:57783"/>
        <dbReference type="ChEBI" id="CHEBI:58349"/>
        <dbReference type="ChEBI" id="CHEBI:138373"/>
    </reaction>
    <physiologicalReaction direction="left-to-right" evidence="23">
        <dbReference type="Rhea" id="RHEA:54865"/>
    </physiologicalReaction>
</comment>
<dbReference type="Gene3D" id="3.50.50.60">
    <property type="entry name" value="FAD/NAD(P)-binding domain"/>
    <property type="match status" value="1"/>
</dbReference>
<evidence type="ECO:0000256" key="31">
    <source>
        <dbReference type="ARBA" id="ARBA00049443"/>
    </source>
</evidence>
<dbReference type="InterPro" id="IPR036188">
    <property type="entry name" value="FAD/NAD-bd_sf"/>
</dbReference>
<dbReference type="InterPro" id="IPR000960">
    <property type="entry name" value="Flavin_mOase"/>
</dbReference>
<comment type="catalytic activity">
    <reaction evidence="29">
        <text>(2E)-geranial + NADPH + O2 + H(+) = (1E)-2,6-dimethylhepta-1,5-dien-1-yl formate + NADP(+) + H2O</text>
        <dbReference type="Rhea" id="RHEA:54860"/>
        <dbReference type="ChEBI" id="CHEBI:15377"/>
        <dbReference type="ChEBI" id="CHEBI:15378"/>
        <dbReference type="ChEBI" id="CHEBI:15379"/>
        <dbReference type="ChEBI" id="CHEBI:16980"/>
        <dbReference type="ChEBI" id="CHEBI:57783"/>
        <dbReference type="ChEBI" id="CHEBI:58349"/>
        <dbReference type="ChEBI" id="CHEBI:138375"/>
    </reaction>
    <physiologicalReaction direction="left-to-right" evidence="29">
        <dbReference type="Rhea" id="RHEA:54861"/>
    </physiologicalReaction>
</comment>
<evidence type="ECO:0000256" key="4">
    <source>
        <dbReference type="ARBA" id="ARBA00009183"/>
    </source>
</evidence>
<dbReference type="HOGENOM" id="CLU_006909_8_2_1"/>
<evidence type="ECO:0000256" key="18">
    <source>
        <dbReference type="ARBA" id="ARBA00045722"/>
    </source>
</evidence>